<sequence>MEDLKGYQIQKEAVFENGRGFALAHNPEAQSPFVIWHFTIMPEGERNYYGYTPCHGILPPEKEFEKFLSAYDYVYKVPQLAKGQKPMKTDYYRYYTHSPLDNNTFPKSKELGLIEIAPYDKQTLVESNSIRTWGELIYTKPLPEKLVKDYDLKPSHLNPDVRKKMEEQTQMLGKWEDSRHFGDQRRLTWFHRDFGTYILKQPLTPEQLAGRIEVMEELEAERKEKRSITAMLRKETKQGKENWEPPAKKGGPFHEDR</sequence>
<proteinExistence type="predicted"/>
<feature type="region of interest" description="Disordered" evidence="1">
    <location>
        <begin position="224"/>
        <end position="257"/>
    </location>
</feature>
<feature type="domain" description="Defence against restriction A C-terminal" evidence="2">
    <location>
        <begin position="90"/>
        <end position="155"/>
    </location>
</feature>
<accession>A0AA41FK69</accession>
<name>A0AA41FK69_9FIRM</name>
<dbReference type="InterPro" id="IPR041501">
    <property type="entry name" value="DarA_C"/>
</dbReference>
<evidence type="ECO:0000259" key="2">
    <source>
        <dbReference type="Pfam" id="PF18789"/>
    </source>
</evidence>
<evidence type="ECO:0000313" key="4">
    <source>
        <dbReference type="Proteomes" id="UP000708338"/>
    </source>
</evidence>
<dbReference type="Pfam" id="PF18789">
    <property type="entry name" value="DarA_C"/>
    <property type="match status" value="1"/>
</dbReference>
<dbReference type="AlphaFoldDB" id="A0AA41FK69"/>
<reference evidence="3" key="1">
    <citation type="journal article" date="2021" name="Gut Microbes">
        <title>A synthetic consortium of 100 gut commensals modulates the composition and function in a colon model of the microbiome of elderly subjects.</title>
        <authorList>
            <person name="Perez M."/>
            <person name="Ntemiri A."/>
            <person name="Tan H."/>
            <person name="Harris H.M.B."/>
            <person name="Roager H.M."/>
            <person name="Ribiere C."/>
            <person name="O'Toole P.W."/>
        </authorList>
    </citation>
    <scope>NUCLEOTIDE SEQUENCE</scope>
    <source>
        <strain evidence="3">MCC335</strain>
    </source>
</reference>
<dbReference type="EMBL" id="WQPS01000115">
    <property type="protein sequence ID" value="MBT9812970.1"/>
    <property type="molecule type" value="Genomic_DNA"/>
</dbReference>
<evidence type="ECO:0000256" key="1">
    <source>
        <dbReference type="SAM" id="MobiDB-lite"/>
    </source>
</evidence>
<comment type="caution">
    <text evidence="3">The sequence shown here is derived from an EMBL/GenBank/DDBJ whole genome shotgun (WGS) entry which is preliminary data.</text>
</comment>
<dbReference type="Proteomes" id="UP000708338">
    <property type="component" value="Unassembled WGS sequence"/>
</dbReference>
<protein>
    <recommendedName>
        <fullName evidence="2">Defence against restriction A C-terminal domain-containing protein</fullName>
    </recommendedName>
</protein>
<evidence type="ECO:0000313" key="3">
    <source>
        <dbReference type="EMBL" id="MBT9812970.1"/>
    </source>
</evidence>
<gene>
    <name evidence="3" type="ORF">GPL26_25685</name>
</gene>
<dbReference type="RefSeq" id="WP_215630403.1">
    <property type="nucleotide sequence ID" value="NZ_JAQDJP010000009.1"/>
</dbReference>
<organism evidence="3 4">
    <name type="scientific">Enterocloster citroniae</name>
    <dbReference type="NCBI Taxonomy" id="358743"/>
    <lineage>
        <taxon>Bacteria</taxon>
        <taxon>Bacillati</taxon>
        <taxon>Bacillota</taxon>
        <taxon>Clostridia</taxon>
        <taxon>Lachnospirales</taxon>
        <taxon>Lachnospiraceae</taxon>
        <taxon>Enterocloster</taxon>
    </lineage>
</organism>